<dbReference type="OrthoDB" id="5292716at2"/>
<keyword evidence="3" id="KW-1185">Reference proteome</keyword>
<reference evidence="2 3" key="1">
    <citation type="submission" date="2017-08" db="EMBL/GenBank/DDBJ databases">
        <title>Complete genome of Colwellia sp. NB097-1, a psychrophile bacterium ioslated from Bering Sea.</title>
        <authorList>
            <person name="Chen X."/>
        </authorList>
    </citation>
    <scope>NUCLEOTIDE SEQUENCE [LARGE SCALE GENOMIC DNA]</scope>
    <source>
        <strain evidence="2 3">NB097-1</strain>
    </source>
</reference>
<gene>
    <name evidence="2" type="ORF">B5D82_01415</name>
</gene>
<name>A0A222G487_9GAMM</name>
<keyword evidence="1" id="KW-0732">Signal</keyword>
<evidence type="ECO:0000313" key="3">
    <source>
        <dbReference type="Proteomes" id="UP000202259"/>
    </source>
</evidence>
<protein>
    <submittedName>
        <fullName evidence="2">DUF481 domain-containing protein</fullName>
    </submittedName>
</protein>
<dbReference type="Proteomes" id="UP000202259">
    <property type="component" value="Chromosome"/>
</dbReference>
<dbReference type="EMBL" id="CP020465">
    <property type="protein sequence ID" value="ASP46552.1"/>
    <property type="molecule type" value="Genomic_DNA"/>
</dbReference>
<dbReference type="Pfam" id="PF04338">
    <property type="entry name" value="DUF481"/>
    <property type="match status" value="1"/>
</dbReference>
<evidence type="ECO:0000313" key="2">
    <source>
        <dbReference type="EMBL" id="ASP46552.1"/>
    </source>
</evidence>
<evidence type="ECO:0000256" key="1">
    <source>
        <dbReference type="SAM" id="SignalP"/>
    </source>
</evidence>
<dbReference type="InterPro" id="IPR007433">
    <property type="entry name" value="DUF481"/>
</dbReference>
<feature type="chain" id="PRO_5012939960" evidence="1">
    <location>
        <begin position="20"/>
        <end position="259"/>
    </location>
</feature>
<dbReference type="RefSeq" id="WP_081148629.1">
    <property type="nucleotide sequence ID" value="NZ_CP020465.1"/>
</dbReference>
<sequence length="259" mass="29129">MSHKLISAAFCFMPLMALAEEATAPKVKSPYTASAELGMLFKTGDTNSADIKSGFDFTHEEAAWKSTVTLGLLIKKSEQEDENGEEHFTTSDQKWTAVGQTNYNIDKASPNYVYGNISYEDNRFSNFKSQSSISTGWGRRWFETEKATLDADVGPGYKRDVIRATDTQPEETKTAFIIQAQALYKREINEHVLFKQLLVAKYAPESGENSTYKARTSITTKLLETLQLKFSFTLDYNTDVEDGKENVNTETAMTLVYSF</sequence>
<dbReference type="AlphaFoldDB" id="A0A222G487"/>
<proteinExistence type="predicted"/>
<organism evidence="2 3">
    <name type="scientific">Cognaticolwellia beringensis</name>
    <dbReference type="NCBI Taxonomy" id="1967665"/>
    <lineage>
        <taxon>Bacteria</taxon>
        <taxon>Pseudomonadati</taxon>
        <taxon>Pseudomonadota</taxon>
        <taxon>Gammaproteobacteria</taxon>
        <taxon>Alteromonadales</taxon>
        <taxon>Colwelliaceae</taxon>
        <taxon>Cognaticolwellia</taxon>
    </lineage>
</organism>
<feature type="signal peptide" evidence="1">
    <location>
        <begin position="1"/>
        <end position="19"/>
    </location>
</feature>
<accession>A0A222G487</accession>
<dbReference type="KEGG" id="cber:B5D82_01415"/>